<reference evidence="1 2" key="1">
    <citation type="submission" date="2014-04" db="EMBL/GenBank/DDBJ databases">
        <authorList>
            <consortium name="DOE Joint Genome Institute"/>
            <person name="Kuo A."/>
            <person name="Girlanda M."/>
            <person name="Perotto S."/>
            <person name="Kohler A."/>
            <person name="Nagy L.G."/>
            <person name="Floudas D."/>
            <person name="Copeland A."/>
            <person name="Barry K.W."/>
            <person name="Cichocki N."/>
            <person name="Veneault-Fourrey C."/>
            <person name="LaButti K."/>
            <person name="Lindquist E.A."/>
            <person name="Lipzen A."/>
            <person name="Lundell T."/>
            <person name="Morin E."/>
            <person name="Murat C."/>
            <person name="Sun H."/>
            <person name="Tunlid A."/>
            <person name="Henrissat B."/>
            <person name="Grigoriev I.V."/>
            <person name="Hibbett D.S."/>
            <person name="Martin F."/>
            <person name="Nordberg H.P."/>
            <person name="Cantor M.N."/>
            <person name="Hua S.X."/>
        </authorList>
    </citation>
    <scope>NUCLEOTIDE SEQUENCE [LARGE SCALE GENOMIC DNA]</scope>
    <source>
        <strain evidence="1 2">MUT 4182</strain>
    </source>
</reference>
<reference evidence="2" key="2">
    <citation type="submission" date="2015-01" db="EMBL/GenBank/DDBJ databases">
        <title>Evolutionary Origins and Diversification of the Mycorrhizal Mutualists.</title>
        <authorList>
            <consortium name="DOE Joint Genome Institute"/>
            <consortium name="Mycorrhizal Genomics Consortium"/>
            <person name="Kohler A."/>
            <person name="Kuo A."/>
            <person name="Nagy L.G."/>
            <person name="Floudas D."/>
            <person name="Copeland A."/>
            <person name="Barry K.W."/>
            <person name="Cichocki N."/>
            <person name="Veneault-Fourrey C."/>
            <person name="LaButti K."/>
            <person name="Lindquist E.A."/>
            <person name="Lipzen A."/>
            <person name="Lundell T."/>
            <person name="Morin E."/>
            <person name="Murat C."/>
            <person name="Riley R."/>
            <person name="Ohm R."/>
            <person name="Sun H."/>
            <person name="Tunlid A."/>
            <person name="Henrissat B."/>
            <person name="Grigoriev I.V."/>
            <person name="Hibbett D.S."/>
            <person name="Martin F."/>
        </authorList>
    </citation>
    <scope>NUCLEOTIDE SEQUENCE [LARGE SCALE GENOMIC DNA]</scope>
    <source>
        <strain evidence="2">MUT 4182</strain>
    </source>
</reference>
<dbReference type="HOGENOM" id="CLU_2607771_0_0_1"/>
<protein>
    <submittedName>
        <fullName evidence="1">Uncharacterized protein</fullName>
    </submittedName>
</protein>
<dbReference type="EMBL" id="KN823093">
    <property type="protein sequence ID" value="KIO23110.1"/>
    <property type="molecule type" value="Genomic_DNA"/>
</dbReference>
<keyword evidence="2" id="KW-1185">Reference proteome</keyword>
<evidence type="ECO:0000313" key="2">
    <source>
        <dbReference type="Proteomes" id="UP000054248"/>
    </source>
</evidence>
<proteinExistence type="predicted"/>
<dbReference type="OrthoDB" id="5788137at2759"/>
<dbReference type="AlphaFoldDB" id="A0A0C3Q380"/>
<name>A0A0C3Q380_9AGAM</name>
<organism evidence="1 2">
    <name type="scientific">Tulasnella calospora MUT 4182</name>
    <dbReference type="NCBI Taxonomy" id="1051891"/>
    <lineage>
        <taxon>Eukaryota</taxon>
        <taxon>Fungi</taxon>
        <taxon>Dikarya</taxon>
        <taxon>Basidiomycota</taxon>
        <taxon>Agaricomycotina</taxon>
        <taxon>Agaricomycetes</taxon>
        <taxon>Cantharellales</taxon>
        <taxon>Tulasnellaceae</taxon>
        <taxon>Tulasnella</taxon>
    </lineage>
</organism>
<accession>A0A0C3Q380</accession>
<sequence>MAQLWGREARRMEQPGIWASIDLFIAGWIGNIVHDEVLLNIRKESKKKRLVGKMASRSTGFLTGTSTASFGEFLNYFCE</sequence>
<evidence type="ECO:0000313" key="1">
    <source>
        <dbReference type="EMBL" id="KIO23110.1"/>
    </source>
</evidence>
<gene>
    <name evidence="1" type="ORF">M407DRAFT_27433</name>
</gene>
<dbReference type="Proteomes" id="UP000054248">
    <property type="component" value="Unassembled WGS sequence"/>
</dbReference>